<name>A0AAD6Y4H1_9AGAR</name>
<feature type="chain" id="PRO_5042294162" description="Secreted protein" evidence="1">
    <location>
        <begin position="25"/>
        <end position="143"/>
    </location>
</feature>
<gene>
    <name evidence="2" type="ORF">GGX14DRAFT_673391</name>
</gene>
<organism evidence="2 3">
    <name type="scientific">Mycena pura</name>
    <dbReference type="NCBI Taxonomy" id="153505"/>
    <lineage>
        <taxon>Eukaryota</taxon>
        <taxon>Fungi</taxon>
        <taxon>Dikarya</taxon>
        <taxon>Basidiomycota</taxon>
        <taxon>Agaricomycotina</taxon>
        <taxon>Agaricomycetes</taxon>
        <taxon>Agaricomycetidae</taxon>
        <taxon>Agaricales</taxon>
        <taxon>Marasmiineae</taxon>
        <taxon>Mycenaceae</taxon>
        <taxon>Mycena</taxon>
    </lineage>
</organism>
<keyword evidence="1" id="KW-0732">Signal</keyword>
<proteinExistence type="predicted"/>
<sequence length="143" mass="15092">MHAAGFSSRQTLVLPLHVAACTSAARYVSGNAHSCVEAAKRPSLSDDDASFFKPPPPNATFSTCGARCCIAARRSCATDARSCATGARSCATGARSCATRRMYALEFFLLCCSRCMTSSTCDPRPSPGSEASVVCPSVRRRIQ</sequence>
<dbReference type="Proteomes" id="UP001219525">
    <property type="component" value="Unassembled WGS sequence"/>
</dbReference>
<evidence type="ECO:0000313" key="3">
    <source>
        <dbReference type="Proteomes" id="UP001219525"/>
    </source>
</evidence>
<feature type="signal peptide" evidence="1">
    <location>
        <begin position="1"/>
        <end position="24"/>
    </location>
</feature>
<reference evidence="2" key="1">
    <citation type="submission" date="2023-03" db="EMBL/GenBank/DDBJ databases">
        <title>Massive genome expansion in bonnet fungi (Mycena s.s.) driven by repeated elements and novel gene families across ecological guilds.</title>
        <authorList>
            <consortium name="Lawrence Berkeley National Laboratory"/>
            <person name="Harder C.B."/>
            <person name="Miyauchi S."/>
            <person name="Viragh M."/>
            <person name="Kuo A."/>
            <person name="Thoen E."/>
            <person name="Andreopoulos B."/>
            <person name="Lu D."/>
            <person name="Skrede I."/>
            <person name="Drula E."/>
            <person name="Henrissat B."/>
            <person name="Morin E."/>
            <person name="Kohler A."/>
            <person name="Barry K."/>
            <person name="LaButti K."/>
            <person name="Morin E."/>
            <person name="Salamov A."/>
            <person name="Lipzen A."/>
            <person name="Mereny Z."/>
            <person name="Hegedus B."/>
            <person name="Baldrian P."/>
            <person name="Stursova M."/>
            <person name="Weitz H."/>
            <person name="Taylor A."/>
            <person name="Grigoriev I.V."/>
            <person name="Nagy L.G."/>
            <person name="Martin F."/>
            <person name="Kauserud H."/>
        </authorList>
    </citation>
    <scope>NUCLEOTIDE SEQUENCE</scope>
    <source>
        <strain evidence="2">9144</strain>
    </source>
</reference>
<comment type="caution">
    <text evidence="2">The sequence shown here is derived from an EMBL/GenBank/DDBJ whole genome shotgun (WGS) entry which is preliminary data.</text>
</comment>
<evidence type="ECO:0008006" key="4">
    <source>
        <dbReference type="Google" id="ProtNLM"/>
    </source>
</evidence>
<evidence type="ECO:0000313" key="2">
    <source>
        <dbReference type="EMBL" id="KAJ7196201.1"/>
    </source>
</evidence>
<accession>A0AAD6Y4H1</accession>
<dbReference type="EMBL" id="JARJCW010000085">
    <property type="protein sequence ID" value="KAJ7196201.1"/>
    <property type="molecule type" value="Genomic_DNA"/>
</dbReference>
<keyword evidence="3" id="KW-1185">Reference proteome</keyword>
<protein>
    <recommendedName>
        <fullName evidence="4">Secreted protein</fullName>
    </recommendedName>
</protein>
<dbReference type="AlphaFoldDB" id="A0AAD6Y4H1"/>
<evidence type="ECO:0000256" key="1">
    <source>
        <dbReference type="SAM" id="SignalP"/>
    </source>
</evidence>